<dbReference type="AlphaFoldDB" id="A0A4C1ULV8"/>
<gene>
    <name evidence="2" type="ORF">EVAR_95748_1</name>
</gene>
<proteinExistence type="predicted"/>
<accession>A0A4C1ULV8</accession>
<feature type="region of interest" description="Disordered" evidence="1">
    <location>
        <begin position="133"/>
        <end position="152"/>
    </location>
</feature>
<keyword evidence="3" id="KW-1185">Reference proteome</keyword>
<protein>
    <submittedName>
        <fullName evidence="2">Uncharacterized protein</fullName>
    </submittedName>
</protein>
<organism evidence="2 3">
    <name type="scientific">Eumeta variegata</name>
    <name type="common">Bagworm moth</name>
    <name type="synonym">Eumeta japonica</name>
    <dbReference type="NCBI Taxonomy" id="151549"/>
    <lineage>
        <taxon>Eukaryota</taxon>
        <taxon>Metazoa</taxon>
        <taxon>Ecdysozoa</taxon>
        <taxon>Arthropoda</taxon>
        <taxon>Hexapoda</taxon>
        <taxon>Insecta</taxon>
        <taxon>Pterygota</taxon>
        <taxon>Neoptera</taxon>
        <taxon>Endopterygota</taxon>
        <taxon>Lepidoptera</taxon>
        <taxon>Glossata</taxon>
        <taxon>Ditrysia</taxon>
        <taxon>Tineoidea</taxon>
        <taxon>Psychidae</taxon>
        <taxon>Oiketicinae</taxon>
        <taxon>Eumeta</taxon>
    </lineage>
</organism>
<dbReference type="EMBL" id="BGZK01000187">
    <property type="protein sequence ID" value="GBP26962.1"/>
    <property type="molecule type" value="Genomic_DNA"/>
</dbReference>
<evidence type="ECO:0000313" key="3">
    <source>
        <dbReference type="Proteomes" id="UP000299102"/>
    </source>
</evidence>
<name>A0A4C1ULV8_EUMVA</name>
<feature type="compositionally biased region" description="Basic residues" evidence="1">
    <location>
        <begin position="133"/>
        <end position="148"/>
    </location>
</feature>
<sequence>MQRCTGARRDATGKRSPSWETNHIRGVAHAVAGAVLSTSPVLWAAPAPPARDVFTQSSPGRGRTWPAYVLTSGIFARGVHRSGITFIPRSTSEDWGGVINAETVLRLCLIRSKSVLNSANRSHRPIKRNNRVRLRRGRRKKKEKKTPARRVGVSQAIRMQIETRKPLRRASIELDLLASALFDEDSFSLSTSCAHGRVTSSHCRGIPLPESTCFRTKAMDLEDVTPARCGPGAVNERCRF</sequence>
<evidence type="ECO:0000256" key="1">
    <source>
        <dbReference type="SAM" id="MobiDB-lite"/>
    </source>
</evidence>
<comment type="caution">
    <text evidence="2">The sequence shown here is derived from an EMBL/GenBank/DDBJ whole genome shotgun (WGS) entry which is preliminary data.</text>
</comment>
<evidence type="ECO:0000313" key="2">
    <source>
        <dbReference type="EMBL" id="GBP26962.1"/>
    </source>
</evidence>
<dbReference type="Proteomes" id="UP000299102">
    <property type="component" value="Unassembled WGS sequence"/>
</dbReference>
<reference evidence="2 3" key="1">
    <citation type="journal article" date="2019" name="Commun. Biol.">
        <title>The bagworm genome reveals a unique fibroin gene that provides high tensile strength.</title>
        <authorList>
            <person name="Kono N."/>
            <person name="Nakamura H."/>
            <person name="Ohtoshi R."/>
            <person name="Tomita M."/>
            <person name="Numata K."/>
            <person name="Arakawa K."/>
        </authorList>
    </citation>
    <scope>NUCLEOTIDE SEQUENCE [LARGE SCALE GENOMIC DNA]</scope>
</reference>